<gene>
    <name evidence="1" type="ORF">Salat_1596400</name>
</gene>
<organism evidence="1 2">
    <name type="scientific">Sesamum alatum</name>
    <dbReference type="NCBI Taxonomy" id="300844"/>
    <lineage>
        <taxon>Eukaryota</taxon>
        <taxon>Viridiplantae</taxon>
        <taxon>Streptophyta</taxon>
        <taxon>Embryophyta</taxon>
        <taxon>Tracheophyta</taxon>
        <taxon>Spermatophyta</taxon>
        <taxon>Magnoliopsida</taxon>
        <taxon>eudicotyledons</taxon>
        <taxon>Gunneridae</taxon>
        <taxon>Pentapetalae</taxon>
        <taxon>asterids</taxon>
        <taxon>lamiids</taxon>
        <taxon>Lamiales</taxon>
        <taxon>Pedaliaceae</taxon>
        <taxon>Sesamum</taxon>
    </lineage>
</organism>
<dbReference type="EMBL" id="JACGWO010000006">
    <property type="protein sequence ID" value="KAK4424030.1"/>
    <property type="molecule type" value="Genomic_DNA"/>
</dbReference>
<evidence type="ECO:0000313" key="2">
    <source>
        <dbReference type="Proteomes" id="UP001293254"/>
    </source>
</evidence>
<dbReference type="Proteomes" id="UP001293254">
    <property type="component" value="Unassembled WGS sequence"/>
</dbReference>
<evidence type="ECO:0000313" key="1">
    <source>
        <dbReference type="EMBL" id="KAK4424030.1"/>
    </source>
</evidence>
<reference evidence="1" key="1">
    <citation type="submission" date="2020-06" db="EMBL/GenBank/DDBJ databases">
        <authorList>
            <person name="Li T."/>
            <person name="Hu X."/>
            <person name="Zhang T."/>
            <person name="Song X."/>
            <person name="Zhang H."/>
            <person name="Dai N."/>
            <person name="Sheng W."/>
            <person name="Hou X."/>
            <person name="Wei L."/>
        </authorList>
    </citation>
    <scope>NUCLEOTIDE SEQUENCE</scope>
    <source>
        <strain evidence="1">3651</strain>
        <tissue evidence="1">Leaf</tissue>
    </source>
</reference>
<comment type="caution">
    <text evidence="1">The sequence shown here is derived from an EMBL/GenBank/DDBJ whole genome shotgun (WGS) entry which is preliminary data.</text>
</comment>
<dbReference type="AlphaFoldDB" id="A0AAE1Y5C3"/>
<accession>A0AAE1Y5C3</accession>
<proteinExistence type="predicted"/>
<name>A0AAE1Y5C3_9LAMI</name>
<keyword evidence="2" id="KW-1185">Reference proteome</keyword>
<protein>
    <submittedName>
        <fullName evidence="1">Uncharacterized protein</fullName>
    </submittedName>
</protein>
<reference evidence="1" key="2">
    <citation type="journal article" date="2024" name="Plant">
        <title>Genomic evolution and insights into agronomic trait innovations of Sesamum species.</title>
        <authorList>
            <person name="Miao H."/>
            <person name="Wang L."/>
            <person name="Qu L."/>
            <person name="Liu H."/>
            <person name="Sun Y."/>
            <person name="Le M."/>
            <person name="Wang Q."/>
            <person name="Wei S."/>
            <person name="Zheng Y."/>
            <person name="Lin W."/>
            <person name="Duan Y."/>
            <person name="Cao H."/>
            <person name="Xiong S."/>
            <person name="Wang X."/>
            <person name="Wei L."/>
            <person name="Li C."/>
            <person name="Ma Q."/>
            <person name="Ju M."/>
            <person name="Zhao R."/>
            <person name="Li G."/>
            <person name="Mu C."/>
            <person name="Tian Q."/>
            <person name="Mei H."/>
            <person name="Zhang T."/>
            <person name="Gao T."/>
            <person name="Zhang H."/>
        </authorList>
    </citation>
    <scope>NUCLEOTIDE SEQUENCE</scope>
    <source>
        <strain evidence="1">3651</strain>
    </source>
</reference>
<sequence length="125" mass="14123">MAEEKLSPRRESKLFRAGRNQKAVASNILEAIAQLRGGDRREDGVPPTRMKIVVKKEDLKQVVEAIRDCRGAVRRASAGATSLEQRLNLMRRRQIMRGASARQVRGRSRLGPWRPVLQSIPEEVV</sequence>